<dbReference type="InterPro" id="IPR009057">
    <property type="entry name" value="Homeodomain-like_sf"/>
</dbReference>
<name>A0A1W2AQE5_9SPHI</name>
<dbReference type="SUPFAM" id="SSF51215">
    <property type="entry name" value="Regulatory protein AraC"/>
    <property type="match status" value="1"/>
</dbReference>
<organism evidence="5 6">
    <name type="scientific">Pedobacter africanus</name>
    <dbReference type="NCBI Taxonomy" id="151894"/>
    <lineage>
        <taxon>Bacteria</taxon>
        <taxon>Pseudomonadati</taxon>
        <taxon>Bacteroidota</taxon>
        <taxon>Sphingobacteriia</taxon>
        <taxon>Sphingobacteriales</taxon>
        <taxon>Sphingobacteriaceae</taxon>
        <taxon>Pedobacter</taxon>
    </lineage>
</organism>
<dbReference type="Pfam" id="PF02311">
    <property type="entry name" value="AraC_binding"/>
    <property type="match status" value="1"/>
</dbReference>
<dbReference type="PANTHER" id="PTHR43280:SF34">
    <property type="entry name" value="ARAC-FAMILY TRANSCRIPTIONAL REGULATOR"/>
    <property type="match status" value="1"/>
</dbReference>
<reference evidence="6" key="1">
    <citation type="submission" date="2017-04" db="EMBL/GenBank/DDBJ databases">
        <authorList>
            <person name="Varghese N."/>
            <person name="Submissions S."/>
        </authorList>
    </citation>
    <scope>NUCLEOTIDE SEQUENCE [LARGE SCALE GENOMIC DNA]</scope>
    <source>
        <strain evidence="6">DSM 12126</strain>
    </source>
</reference>
<gene>
    <name evidence="5" type="ORF">SAMN04488524_1587</name>
</gene>
<dbReference type="PANTHER" id="PTHR43280">
    <property type="entry name" value="ARAC-FAMILY TRANSCRIPTIONAL REGULATOR"/>
    <property type="match status" value="1"/>
</dbReference>
<dbReference type="PROSITE" id="PS01124">
    <property type="entry name" value="HTH_ARAC_FAMILY_2"/>
    <property type="match status" value="1"/>
</dbReference>
<dbReference type="InterPro" id="IPR003313">
    <property type="entry name" value="AraC-bd"/>
</dbReference>
<evidence type="ECO:0000256" key="3">
    <source>
        <dbReference type="ARBA" id="ARBA00023163"/>
    </source>
</evidence>
<dbReference type="PROSITE" id="PS00041">
    <property type="entry name" value="HTH_ARAC_FAMILY_1"/>
    <property type="match status" value="1"/>
</dbReference>
<dbReference type="SMART" id="SM00342">
    <property type="entry name" value="HTH_ARAC"/>
    <property type="match status" value="1"/>
</dbReference>
<evidence type="ECO:0000259" key="4">
    <source>
        <dbReference type="PROSITE" id="PS01124"/>
    </source>
</evidence>
<feature type="domain" description="HTH araC/xylS-type" evidence="4">
    <location>
        <begin position="172"/>
        <end position="272"/>
    </location>
</feature>
<accession>A0A1W2AQE5</accession>
<dbReference type="STRING" id="151894.SAMN04488524_1587"/>
<evidence type="ECO:0000256" key="1">
    <source>
        <dbReference type="ARBA" id="ARBA00023015"/>
    </source>
</evidence>
<sequence>MKIKNLHLPFEAGLIETDEYVSQEHRNTYFEMFFIFKGKGIQVINENQLEYAPDKLFLLFPKDLHDFKVQEKTSFFFLRFNESYLKTQSKEWLQKLDYIFYNHDHLPGCILKNVEDKPLIRTLAEAILKEQKRKNAYQQEVLQQLINTIITIAARNIALLGTARHYHPSQPLSVLGYIHQNIYSPNLLKTEVIAEHFHVSPNYMSEFFKRQTGESMQHYIHSYRIKLIENRLLLTNFRLTEIALEFGLTDVSHLNKLFKKFKQMSPSDYRRSAKYSGL</sequence>
<dbReference type="GO" id="GO:0043565">
    <property type="term" value="F:sequence-specific DNA binding"/>
    <property type="evidence" value="ECO:0007669"/>
    <property type="project" value="InterPro"/>
</dbReference>
<dbReference type="OrthoDB" id="636258at2"/>
<keyword evidence="1" id="KW-0805">Transcription regulation</keyword>
<keyword evidence="2" id="KW-0238">DNA-binding</keyword>
<dbReference type="EMBL" id="FWXT01000001">
    <property type="protein sequence ID" value="SMC62824.1"/>
    <property type="molecule type" value="Genomic_DNA"/>
</dbReference>
<evidence type="ECO:0000313" key="6">
    <source>
        <dbReference type="Proteomes" id="UP000192756"/>
    </source>
</evidence>
<protein>
    <submittedName>
        <fullName evidence="5">Transcriptional regulator, AraC family</fullName>
    </submittedName>
</protein>
<keyword evidence="3" id="KW-0804">Transcription</keyword>
<dbReference type="InterPro" id="IPR037923">
    <property type="entry name" value="HTH-like"/>
</dbReference>
<dbReference type="InterPro" id="IPR018062">
    <property type="entry name" value="HTH_AraC-typ_CS"/>
</dbReference>
<dbReference type="GO" id="GO:0003700">
    <property type="term" value="F:DNA-binding transcription factor activity"/>
    <property type="evidence" value="ECO:0007669"/>
    <property type="project" value="InterPro"/>
</dbReference>
<evidence type="ECO:0000313" key="5">
    <source>
        <dbReference type="EMBL" id="SMC62824.1"/>
    </source>
</evidence>
<evidence type="ECO:0000256" key="2">
    <source>
        <dbReference type="ARBA" id="ARBA00023125"/>
    </source>
</evidence>
<dbReference type="RefSeq" id="WP_084237796.1">
    <property type="nucleotide sequence ID" value="NZ_FWXT01000001.1"/>
</dbReference>
<keyword evidence="6" id="KW-1185">Reference proteome</keyword>
<proteinExistence type="predicted"/>
<dbReference type="AlphaFoldDB" id="A0A1W2AQE5"/>
<dbReference type="SUPFAM" id="SSF46689">
    <property type="entry name" value="Homeodomain-like"/>
    <property type="match status" value="1"/>
</dbReference>
<dbReference type="Proteomes" id="UP000192756">
    <property type="component" value="Unassembled WGS sequence"/>
</dbReference>
<dbReference type="Gene3D" id="1.10.10.60">
    <property type="entry name" value="Homeodomain-like"/>
    <property type="match status" value="2"/>
</dbReference>
<dbReference type="Pfam" id="PF12833">
    <property type="entry name" value="HTH_18"/>
    <property type="match status" value="1"/>
</dbReference>
<dbReference type="InterPro" id="IPR018060">
    <property type="entry name" value="HTH_AraC"/>
</dbReference>